<dbReference type="EMBL" id="LR796572">
    <property type="protein sequence ID" value="CAB4151602.1"/>
    <property type="molecule type" value="Genomic_DNA"/>
</dbReference>
<gene>
    <name evidence="1" type="ORF">UFOVP594_24</name>
</gene>
<accession>A0A6J5MYU0</accession>
<protein>
    <submittedName>
        <fullName evidence="1">Uncharacterized protein</fullName>
    </submittedName>
</protein>
<reference evidence="1" key="1">
    <citation type="submission" date="2020-04" db="EMBL/GenBank/DDBJ databases">
        <authorList>
            <person name="Chiriac C."/>
            <person name="Salcher M."/>
            <person name="Ghai R."/>
            <person name="Kavagutti S V."/>
        </authorList>
    </citation>
    <scope>NUCLEOTIDE SEQUENCE</scope>
</reference>
<name>A0A6J5MYU0_9CAUD</name>
<proteinExistence type="predicted"/>
<sequence length="131" mass="14018">MKKLFDNLSVQATLDPKTHTTDTTGSDYIDTQGYRDGMLVAVSGTIGTTTADTYTVTLKECDTTAGSYTSTGISLAFTASEDNTVKLARIPELNLTRMRYLRADLTCSATTISWIGTVALVLGEADHGPIN</sequence>
<organism evidence="1">
    <name type="scientific">uncultured Caudovirales phage</name>
    <dbReference type="NCBI Taxonomy" id="2100421"/>
    <lineage>
        <taxon>Viruses</taxon>
        <taxon>Duplodnaviria</taxon>
        <taxon>Heunggongvirae</taxon>
        <taxon>Uroviricota</taxon>
        <taxon>Caudoviricetes</taxon>
        <taxon>Peduoviridae</taxon>
        <taxon>Maltschvirus</taxon>
        <taxon>Maltschvirus maltsch</taxon>
    </lineage>
</organism>
<evidence type="ECO:0000313" key="1">
    <source>
        <dbReference type="EMBL" id="CAB4151602.1"/>
    </source>
</evidence>